<keyword evidence="2" id="KW-1185">Reference proteome</keyword>
<dbReference type="EMBL" id="BSYO01000022">
    <property type="protein sequence ID" value="GMH20647.1"/>
    <property type="molecule type" value="Genomic_DNA"/>
</dbReference>
<name>A0AAD3T121_NEPGR</name>
<sequence length="116" mass="13000">MPTTAAESDSTTVFSSFRPHAMRRAVCVAVISAVRISGRHCWLCEEGDGRDSVLLRIFRWPVSVCFFPAFSIKDFAVSIKPDKPEGSHECASRPACPFCEWAFADLILGWDEMEVR</sequence>
<dbReference type="Proteomes" id="UP001279734">
    <property type="component" value="Unassembled WGS sequence"/>
</dbReference>
<comment type="caution">
    <text evidence="1">The sequence shown here is derived from an EMBL/GenBank/DDBJ whole genome shotgun (WGS) entry which is preliminary data.</text>
</comment>
<reference evidence="1" key="1">
    <citation type="submission" date="2023-05" db="EMBL/GenBank/DDBJ databases">
        <title>Nepenthes gracilis genome sequencing.</title>
        <authorList>
            <person name="Fukushima K."/>
        </authorList>
    </citation>
    <scope>NUCLEOTIDE SEQUENCE</scope>
    <source>
        <strain evidence="1">SING2019-196</strain>
    </source>
</reference>
<proteinExistence type="predicted"/>
<dbReference type="AlphaFoldDB" id="A0AAD3T121"/>
<evidence type="ECO:0000313" key="2">
    <source>
        <dbReference type="Proteomes" id="UP001279734"/>
    </source>
</evidence>
<organism evidence="1 2">
    <name type="scientific">Nepenthes gracilis</name>
    <name type="common">Slender pitcher plant</name>
    <dbReference type="NCBI Taxonomy" id="150966"/>
    <lineage>
        <taxon>Eukaryota</taxon>
        <taxon>Viridiplantae</taxon>
        <taxon>Streptophyta</taxon>
        <taxon>Embryophyta</taxon>
        <taxon>Tracheophyta</taxon>
        <taxon>Spermatophyta</taxon>
        <taxon>Magnoliopsida</taxon>
        <taxon>eudicotyledons</taxon>
        <taxon>Gunneridae</taxon>
        <taxon>Pentapetalae</taxon>
        <taxon>Caryophyllales</taxon>
        <taxon>Nepenthaceae</taxon>
        <taxon>Nepenthes</taxon>
    </lineage>
</organism>
<protein>
    <submittedName>
        <fullName evidence="1">Uncharacterized protein</fullName>
    </submittedName>
</protein>
<evidence type="ECO:0000313" key="1">
    <source>
        <dbReference type="EMBL" id="GMH20647.1"/>
    </source>
</evidence>
<accession>A0AAD3T121</accession>
<gene>
    <name evidence="1" type="ORF">Nepgr_022488</name>
</gene>